<evidence type="ECO:0000259" key="16">
    <source>
        <dbReference type="Pfam" id="PF02771"/>
    </source>
</evidence>
<name>A0A158H8E0_CABSO</name>
<dbReference type="InterPro" id="IPR036250">
    <property type="entry name" value="AcylCo_DH-like_C"/>
</dbReference>
<evidence type="ECO:0000256" key="11">
    <source>
        <dbReference type="ARBA" id="ARBA00047859"/>
    </source>
</evidence>
<dbReference type="Proteomes" id="UP000054893">
    <property type="component" value="Unassembled WGS sequence"/>
</dbReference>
<dbReference type="OrthoDB" id="571684at2"/>
<comment type="pathway">
    <text evidence="7">Sulfur metabolism; dibenzothiophene degradation.</text>
</comment>
<feature type="domain" description="Acyl-CoA oxidase/dehydrogenase middle" evidence="15">
    <location>
        <begin position="158"/>
        <end position="232"/>
    </location>
</feature>
<keyword evidence="6" id="KW-0503">Monooxygenase</keyword>
<evidence type="ECO:0000256" key="12">
    <source>
        <dbReference type="ARBA" id="ARBA00048445"/>
    </source>
</evidence>
<dbReference type="InterPro" id="IPR037069">
    <property type="entry name" value="AcylCoA_DH/ox_N_sf"/>
</dbReference>
<evidence type="ECO:0000256" key="1">
    <source>
        <dbReference type="ARBA" id="ARBA00004496"/>
    </source>
</evidence>
<comment type="catalytic activity">
    <reaction evidence="13">
        <text>dibenzothiophene + 2 FMNH2 + 2 O2 = dibenzothiophene 5,5-dioxide + 2 FMN + 2 H2O + 2 H(+)</text>
        <dbReference type="Rhea" id="RHEA:49072"/>
        <dbReference type="ChEBI" id="CHEBI:15377"/>
        <dbReference type="ChEBI" id="CHEBI:15378"/>
        <dbReference type="ChEBI" id="CHEBI:15379"/>
        <dbReference type="ChEBI" id="CHEBI:23681"/>
        <dbReference type="ChEBI" id="CHEBI:57618"/>
        <dbReference type="ChEBI" id="CHEBI:58210"/>
        <dbReference type="ChEBI" id="CHEBI:90356"/>
        <dbReference type="EC" id="1.14.14.21"/>
    </reaction>
</comment>
<dbReference type="InterPro" id="IPR006091">
    <property type="entry name" value="Acyl-CoA_Oxase/DH_mid-dom"/>
</dbReference>
<evidence type="ECO:0000313" key="18">
    <source>
        <dbReference type="EMBL" id="SAL40578.1"/>
    </source>
</evidence>
<organism evidence="18 19">
    <name type="scientific">Caballeronia sordidicola</name>
    <name type="common">Burkholderia sordidicola</name>
    <dbReference type="NCBI Taxonomy" id="196367"/>
    <lineage>
        <taxon>Bacteria</taxon>
        <taxon>Pseudomonadati</taxon>
        <taxon>Pseudomonadota</taxon>
        <taxon>Betaproteobacteria</taxon>
        <taxon>Burkholderiales</taxon>
        <taxon>Burkholderiaceae</taxon>
        <taxon>Caballeronia</taxon>
    </lineage>
</organism>
<comment type="similarity">
    <text evidence="8">Belongs to the DszC flavin monooxygenase family.</text>
</comment>
<dbReference type="Pfam" id="PF02771">
    <property type="entry name" value="Acyl-CoA_dh_N"/>
    <property type="match status" value="1"/>
</dbReference>
<evidence type="ECO:0000256" key="2">
    <source>
        <dbReference type="ARBA" id="ARBA00022630"/>
    </source>
</evidence>
<reference evidence="18 19" key="1">
    <citation type="submission" date="2016-01" db="EMBL/GenBank/DDBJ databases">
        <authorList>
            <person name="Oliw E.H."/>
        </authorList>
    </citation>
    <scope>NUCLEOTIDE SEQUENCE [LARGE SCALE GENOMIC DNA]</scope>
    <source>
        <strain evidence="18">LMG 22029</strain>
    </source>
</reference>
<evidence type="ECO:0000256" key="13">
    <source>
        <dbReference type="ARBA" id="ARBA00049456"/>
    </source>
</evidence>
<dbReference type="PANTHER" id="PTHR43884:SF12">
    <property type="entry name" value="ISOVALERYL-COA DEHYDROGENASE, MITOCHONDRIAL-RELATED"/>
    <property type="match status" value="1"/>
</dbReference>
<dbReference type="Pfam" id="PF08028">
    <property type="entry name" value="Acyl-CoA_dh_2"/>
    <property type="match status" value="1"/>
</dbReference>
<feature type="compositionally biased region" description="Polar residues" evidence="14">
    <location>
        <begin position="1"/>
        <end position="13"/>
    </location>
</feature>
<evidence type="ECO:0000256" key="3">
    <source>
        <dbReference type="ARBA" id="ARBA00022643"/>
    </source>
</evidence>
<dbReference type="InterPro" id="IPR013107">
    <property type="entry name" value="Acyl-CoA_DH_C"/>
</dbReference>
<dbReference type="Gene3D" id="2.40.110.10">
    <property type="entry name" value="Butyryl-CoA Dehydrogenase, subunit A, domain 2"/>
    <property type="match status" value="1"/>
</dbReference>
<proteinExistence type="inferred from homology"/>
<evidence type="ECO:0000259" key="15">
    <source>
        <dbReference type="Pfam" id="PF02770"/>
    </source>
</evidence>
<keyword evidence="3" id="KW-0288">FMN</keyword>
<dbReference type="InterPro" id="IPR013786">
    <property type="entry name" value="AcylCoA_DH/ox_N"/>
</dbReference>
<dbReference type="GO" id="GO:0008470">
    <property type="term" value="F:3-methylbutanoyl-CoA dehydrogenase activity"/>
    <property type="evidence" value="ECO:0007669"/>
    <property type="project" value="TreeGrafter"/>
</dbReference>
<comment type="catalytic activity">
    <reaction evidence="12">
        <text>dibenzothiophene 5-oxide + FMNH2 + O2 = dibenzothiophene 5,5-dioxide + FMN + H2O + H(+)</text>
        <dbReference type="Rhea" id="RHEA:49080"/>
        <dbReference type="ChEBI" id="CHEBI:15377"/>
        <dbReference type="ChEBI" id="CHEBI:15378"/>
        <dbReference type="ChEBI" id="CHEBI:15379"/>
        <dbReference type="ChEBI" id="CHEBI:23683"/>
        <dbReference type="ChEBI" id="CHEBI:57618"/>
        <dbReference type="ChEBI" id="CHEBI:58210"/>
        <dbReference type="ChEBI" id="CHEBI:90356"/>
    </reaction>
</comment>
<feature type="domain" description="Acyl-CoA dehydrogenase C-terminal" evidence="17">
    <location>
        <begin position="262"/>
        <end position="397"/>
    </location>
</feature>
<dbReference type="AlphaFoldDB" id="A0A158H8E0"/>
<evidence type="ECO:0000256" key="9">
    <source>
        <dbReference type="ARBA" id="ARBA00034328"/>
    </source>
</evidence>
<keyword evidence="2" id="KW-0285">Flavoprotein</keyword>
<gene>
    <name evidence="18" type="ORF">AWB64_04323</name>
</gene>
<dbReference type="Pfam" id="PF02770">
    <property type="entry name" value="Acyl-CoA_dh_M"/>
    <property type="match status" value="1"/>
</dbReference>
<evidence type="ECO:0000256" key="5">
    <source>
        <dbReference type="ARBA" id="ARBA00023002"/>
    </source>
</evidence>
<evidence type="ECO:0000256" key="7">
    <source>
        <dbReference type="ARBA" id="ARBA00034307"/>
    </source>
</evidence>
<feature type="region of interest" description="Disordered" evidence="14">
    <location>
        <begin position="1"/>
        <end position="30"/>
    </location>
</feature>
<dbReference type="EC" id="1.14.14.21" evidence="9"/>
<keyword evidence="4" id="KW-0547">Nucleotide-binding</keyword>
<comment type="subcellular location">
    <subcellularLocation>
        <location evidence="1">Cytoplasm</location>
    </subcellularLocation>
</comment>
<dbReference type="Gene3D" id="1.10.540.10">
    <property type="entry name" value="Acyl-CoA dehydrogenase/oxidase, N-terminal domain"/>
    <property type="match status" value="1"/>
</dbReference>
<evidence type="ECO:0000256" key="10">
    <source>
        <dbReference type="ARBA" id="ARBA00034345"/>
    </source>
</evidence>
<dbReference type="GO" id="GO:0006552">
    <property type="term" value="P:L-leucine catabolic process"/>
    <property type="evidence" value="ECO:0007669"/>
    <property type="project" value="TreeGrafter"/>
</dbReference>
<dbReference type="PIRSF" id="PIRSF016578">
    <property type="entry name" value="HsaA"/>
    <property type="match status" value="1"/>
</dbReference>
<protein>
    <recommendedName>
        <fullName evidence="10">Dibenzothiophene monooxygenase</fullName>
        <ecNumber evidence="9">1.14.14.21</ecNumber>
    </recommendedName>
</protein>
<dbReference type="InterPro" id="IPR046373">
    <property type="entry name" value="Acyl-CoA_Oxase/DH_mid-dom_sf"/>
</dbReference>
<evidence type="ECO:0000256" key="6">
    <source>
        <dbReference type="ARBA" id="ARBA00023033"/>
    </source>
</evidence>
<dbReference type="GO" id="GO:0005737">
    <property type="term" value="C:cytoplasm"/>
    <property type="evidence" value="ECO:0007669"/>
    <property type="project" value="UniProtKB-SubCell"/>
</dbReference>
<dbReference type="InterPro" id="IPR009100">
    <property type="entry name" value="AcylCoA_DH/oxidase_NM_dom_sf"/>
</dbReference>
<dbReference type="Gene3D" id="1.20.140.10">
    <property type="entry name" value="Butyryl-CoA Dehydrogenase, subunit A, domain 3"/>
    <property type="match status" value="1"/>
</dbReference>
<evidence type="ECO:0000256" key="14">
    <source>
        <dbReference type="SAM" id="MobiDB-lite"/>
    </source>
</evidence>
<evidence type="ECO:0000256" key="8">
    <source>
        <dbReference type="ARBA" id="ARBA00034317"/>
    </source>
</evidence>
<keyword evidence="5" id="KW-0560">Oxidoreductase</keyword>
<dbReference type="SUPFAM" id="SSF56645">
    <property type="entry name" value="Acyl-CoA dehydrogenase NM domain-like"/>
    <property type="match status" value="1"/>
</dbReference>
<dbReference type="SUPFAM" id="SSF47203">
    <property type="entry name" value="Acyl-CoA dehydrogenase C-terminal domain-like"/>
    <property type="match status" value="1"/>
</dbReference>
<comment type="catalytic activity">
    <reaction evidence="11">
        <text>dibenzothiophene + FMNH2 + O2 = dibenzothiophene 5-oxide + FMN + H2O + H(+)</text>
        <dbReference type="Rhea" id="RHEA:49076"/>
        <dbReference type="ChEBI" id="CHEBI:15377"/>
        <dbReference type="ChEBI" id="CHEBI:15378"/>
        <dbReference type="ChEBI" id="CHEBI:15379"/>
        <dbReference type="ChEBI" id="CHEBI:23681"/>
        <dbReference type="ChEBI" id="CHEBI:23683"/>
        <dbReference type="ChEBI" id="CHEBI:57618"/>
        <dbReference type="ChEBI" id="CHEBI:58210"/>
    </reaction>
</comment>
<dbReference type="GO" id="GO:0050660">
    <property type="term" value="F:flavin adenine dinucleotide binding"/>
    <property type="evidence" value="ECO:0007669"/>
    <property type="project" value="InterPro"/>
</dbReference>
<evidence type="ECO:0000313" key="19">
    <source>
        <dbReference type="Proteomes" id="UP000054893"/>
    </source>
</evidence>
<accession>A0A158H8E0</accession>
<sequence>MSVQLVQDTSSVEPTLDQGHSKASHAPVRRSREQILADLPSVAKEIAKGAVARELGRELPFEIFRTLRQTGLTWLRVPEQLGGPGGTLADQVEIICTLAAADSNVAHALRSHFGFLESIAVDPRAPLSRKYVQEVLDGKLFGGAHMEINTPRPNMLRTKLVKHGDRYILTGKKYYATGAAFCDYTSFTALDEAGRVTSALVPANRKGVQILDDWDGMGQRLTASGGVDLDDVEVFPDEITSRLDGDPFVRRHNATRAQLHLVACIAGIVRNVFSDAVGYAQKQARSAKHSHSETARGDHFVQQVVGDIAAATHAIDVIIADVAKTLDIAAAGIVAGAPNLDELVMASALANSKAQIVVGKLAIRAAEKLFDTGGGSATSRKYDFDRHWRNIRTILNHNPLLLKGRVIGDFYLNGARADFDEGRVF</sequence>
<dbReference type="GO" id="GO:0004497">
    <property type="term" value="F:monooxygenase activity"/>
    <property type="evidence" value="ECO:0007669"/>
    <property type="project" value="UniProtKB-KW"/>
</dbReference>
<feature type="domain" description="Acyl-CoA dehydrogenase/oxidase N-terminal" evidence="16">
    <location>
        <begin position="42"/>
        <end position="138"/>
    </location>
</feature>
<dbReference type="RefSeq" id="WP_060857396.1">
    <property type="nucleotide sequence ID" value="NZ_FCOC02000014.1"/>
</dbReference>
<dbReference type="EMBL" id="FCOC02000014">
    <property type="protein sequence ID" value="SAL40578.1"/>
    <property type="molecule type" value="Genomic_DNA"/>
</dbReference>
<evidence type="ECO:0000256" key="4">
    <source>
        <dbReference type="ARBA" id="ARBA00022741"/>
    </source>
</evidence>
<dbReference type="PANTHER" id="PTHR43884">
    <property type="entry name" value="ACYL-COA DEHYDROGENASE"/>
    <property type="match status" value="1"/>
</dbReference>
<evidence type="ECO:0000259" key="17">
    <source>
        <dbReference type="Pfam" id="PF08028"/>
    </source>
</evidence>